<evidence type="ECO:0000256" key="1">
    <source>
        <dbReference type="SAM" id="MobiDB-lite"/>
    </source>
</evidence>
<feature type="compositionally biased region" description="Acidic residues" evidence="1">
    <location>
        <begin position="412"/>
        <end position="421"/>
    </location>
</feature>
<proteinExistence type="predicted"/>
<dbReference type="VEuPathDB" id="CryptoDB:cubi_02735"/>
<feature type="compositionally biased region" description="Basic and acidic residues" evidence="1">
    <location>
        <begin position="133"/>
        <end position="151"/>
    </location>
</feature>
<dbReference type="AlphaFoldDB" id="A0A1J4MM35"/>
<dbReference type="OrthoDB" id="343049at2759"/>
<dbReference type="RefSeq" id="XP_028875153.1">
    <property type="nucleotide sequence ID" value="XM_029019746.1"/>
</dbReference>
<sequence length="626" mass="71689">MVESLVEFEYLRYNDGPDVPVVENPHYFVLIRFLGLISNTSMAIEWTFEDVQDMFENEELTEYSKNLHLKLLGFLGKRFPPHVTLERNLTKFLDERPIDVSVIFWDKIESNTGTSDKSLEENLDKNQTFKNSENVKSEEADKQENENSEIYKEEGELLDTQLYNPYRDNEYKNVHSYERLRTIRILLNTCIQESRQLRSIFQGMENYSMKCKEVVPGECFFGLSPPYIGDDKLGHHYWYINPPNDEVIFKLYRESSLTGELTLLSDNSDTLCNTFKTFLNSEDLYEIGQKLEIKYNALIVAEKAKLRKIRQMRSIRNQLESSWGNCAPTDEMLNGGRTKRKAAMNIDYSYSKNENATRRSSRINKHGYDSDLLNYEHAPVASNNIVKDRSDRLALRNAKKQQIEESEKDQDNTENDQDQVDDNSIVSDQTPILPTSVHLEHNNPISQSSSHTLNSSIKNDVNLNNINNTGTLLDAKNHSSNMKSVNLAPEHVTMQLVSEVVPIIPANSNNLPSNFSTFNLSQVQTMSQVTQIPQISQTHQIPQMPQISQVQQIPQIGQFPQVAQVSQISQIPQIIQVPQISQVPHFQTYNSLSNSPTITSNGNMQTATNFPNSGKSSIQSEYYNKN</sequence>
<protein>
    <submittedName>
        <fullName evidence="2">Uncharacterized protein</fullName>
    </submittedName>
</protein>
<feature type="region of interest" description="Disordered" evidence="1">
    <location>
        <begin position="396"/>
        <end position="428"/>
    </location>
</feature>
<feature type="region of interest" description="Disordered" evidence="1">
    <location>
        <begin position="594"/>
        <end position="626"/>
    </location>
</feature>
<feature type="compositionally biased region" description="Basic and acidic residues" evidence="1">
    <location>
        <begin position="401"/>
        <end position="411"/>
    </location>
</feature>
<dbReference type="Proteomes" id="UP000186176">
    <property type="component" value="Unassembled WGS sequence"/>
</dbReference>
<accession>A0A1J4MM35</accession>
<evidence type="ECO:0000313" key="2">
    <source>
        <dbReference type="EMBL" id="OII73933.1"/>
    </source>
</evidence>
<evidence type="ECO:0000313" key="3">
    <source>
        <dbReference type="Proteomes" id="UP000186176"/>
    </source>
</evidence>
<organism evidence="2 3">
    <name type="scientific">Cryptosporidium ubiquitum</name>
    <dbReference type="NCBI Taxonomy" id="857276"/>
    <lineage>
        <taxon>Eukaryota</taxon>
        <taxon>Sar</taxon>
        <taxon>Alveolata</taxon>
        <taxon>Apicomplexa</taxon>
        <taxon>Conoidasida</taxon>
        <taxon>Coccidia</taxon>
        <taxon>Eucoccidiorida</taxon>
        <taxon>Eimeriorina</taxon>
        <taxon>Cryptosporidiidae</taxon>
        <taxon>Cryptosporidium</taxon>
    </lineage>
</organism>
<dbReference type="EMBL" id="LRBP01000013">
    <property type="protein sequence ID" value="OII73933.1"/>
    <property type="molecule type" value="Genomic_DNA"/>
</dbReference>
<keyword evidence="3" id="KW-1185">Reference proteome</keyword>
<dbReference type="GeneID" id="39979525"/>
<reference evidence="2 3" key="1">
    <citation type="submission" date="2016-10" db="EMBL/GenBank/DDBJ databases">
        <title>Reductive evolution of mitochondrial metabolism and differential evolution of invasion-related proteins in Cryptosporidium.</title>
        <authorList>
            <person name="Liu S."/>
            <person name="Roellig D.M."/>
            <person name="Guo Y."/>
            <person name="Li N."/>
            <person name="Frace M.A."/>
            <person name="Tang K."/>
            <person name="Zhang L."/>
            <person name="Feng Y."/>
            <person name="Xiao L."/>
        </authorList>
    </citation>
    <scope>NUCLEOTIDE SEQUENCE [LARGE SCALE GENOMIC DNA]</scope>
    <source>
        <strain evidence="2">39726</strain>
    </source>
</reference>
<feature type="region of interest" description="Disordered" evidence="1">
    <location>
        <begin position="115"/>
        <end position="151"/>
    </location>
</feature>
<gene>
    <name evidence="2" type="ORF">cubi_02735</name>
</gene>
<comment type="caution">
    <text evidence="2">The sequence shown here is derived from an EMBL/GenBank/DDBJ whole genome shotgun (WGS) entry which is preliminary data.</text>
</comment>
<name>A0A1J4MM35_9CRYT</name>